<dbReference type="Gene3D" id="1.20.1250.20">
    <property type="entry name" value="MFS general substrate transporter like domains"/>
    <property type="match status" value="2"/>
</dbReference>
<feature type="transmembrane region" description="Helical" evidence="5">
    <location>
        <begin position="726"/>
        <end position="747"/>
    </location>
</feature>
<dbReference type="PANTHER" id="PTHR24064">
    <property type="entry name" value="SOLUTE CARRIER FAMILY 22 MEMBER"/>
    <property type="match status" value="1"/>
</dbReference>
<feature type="transmembrane region" description="Helical" evidence="5">
    <location>
        <begin position="459"/>
        <end position="482"/>
    </location>
</feature>
<feature type="transmembrane region" description="Helical" evidence="5">
    <location>
        <begin position="957"/>
        <end position="980"/>
    </location>
</feature>
<feature type="transmembrane region" description="Helical" evidence="5">
    <location>
        <begin position="139"/>
        <end position="162"/>
    </location>
</feature>
<feature type="domain" description="Major facilitator superfamily (MFS) profile" evidence="6">
    <location>
        <begin position="556"/>
        <end position="1045"/>
    </location>
</feature>
<gene>
    <name evidence="8" type="primary">LOC108556390</name>
</gene>
<organism evidence="7 8">
    <name type="scientific">Nicrophorus vespilloides</name>
    <name type="common">Boreal carrion beetle</name>
    <dbReference type="NCBI Taxonomy" id="110193"/>
    <lineage>
        <taxon>Eukaryota</taxon>
        <taxon>Metazoa</taxon>
        <taxon>Ecdysozoa</taxon>
        <taxon>Arthropoda</taxon>
        <taxon>Hexapoda</taxon>
        <taxon>Insecta</taxon>
        <taxon>Pterygota</taxon>
        <taxon>Neoptera</taxon>
        <taxon>Endopterygota</taxon>
        <taxon>Coleoptera</taxon>
        <taxon>Polyphaga</taxon>
        <taxon>Staphyliniformia</taxon>
        <taxon>Silphidae</taxon>
        <taxon>Nicrophorinae</taxon>
        <taxon>Nicrophorus</taxon>
    </lineage>
</organism>
<feature type="transmembrane region" description="Helical" evidence="5">
    <location>
        <begin position="701"/>
        <end position="720"/>
    </location>
</feature>
<keyword evidence="4 5" id="KW-0472">Membrane</keyword>
<keyword evidence="7" id="KW-1185">Reference proteome</keyword>
<dbReference type="Proteomes" id="UP000695000">
    <property type="component" value="Unplaced"/>
</dbReference>
<feature type="transmembrane region" description="Helical" evidence="5">
    <location>
        <begin position="371"/>
        <end position="392"/>
    </location>
</feature>
<accession>A0ABM1M064</accession>
<feature type="transmembrane region" description="Helical" evidence="5">
    <location>
        <begin position="932"/>
        <end position="951"/>
    </location>
</feature>
<dbReference type="InterPro" id="IPR036259">
    <property type="entry name" value="MFS_trans_sf"/>
</dbReference>
<comment type="subcellular location">
    <subcellularLocation>
        <location evidence="1">Membrane</location>
        <topology evidence="1">Multi-pass membrane protein</topology>
    </subcellularLocation>
</comment>
<dbReference type="SUPFAM" id="SSF103473">
    <property type="entry name" value="MFS general substrate transporter"/>
    <property type="match status" value="2"/>
</dbReference>
<feature type="transmembrane region" description="Helical" evidence="5">
    <location>
        <begin position="669"/>
        <end position="694"/>
    </location>
</feature>
<dbReference type="InterPro" id="IPR005828">
    <property type="entry name" value="MFS_sugar_transport-like"/>
</dbReference>
<feature type="transmembrane region" description="Helical" evidence="5">
    <location>
        <begin position="399"/>
        <end position="418"/>
    </location>
</feature>
<evidence type="ECO:0000256" key="4">
    <source>
        <dbReference type="ARBA" id="ARBA00023136"/>
    </source>
</evidence>
<protein>
    <submittedName>
        <fullName evidence="8">Uncharacterized protein LOC108556390</fullName>
    </submittedName>
</protein>
<feature type="transmembrane region" description="Helical" evidence="5">
    <location>
        <begin position="338"/>
        <end position="359"/>
    </location>
</feature>
<feature type="transmembrane region" description="Helical" evidence="5">
    <location>
        <begin position="787"/>
        <end position="814"/>
    </location>
</feature>
<dbReference type="InterPro" id="IPR020846">
    <property type="entry name" value="MFS_dom"/>
</dbReference>
<dbReference type="GeneID" id="108556390"/>
<feature type="transmembrane region" description="Helical" evidence="5">
    <location>
        <begin position="424"/>
        <end position="447"/>
    </location>
</feature>
<feature type="transmembrane region" description="Helical" evidence="5">
    <location>
        <begin position="488"/>
        <end position="509"/>
    </location>
</feature>
<evidence type="ECO:0000256" key="3">
    <source>
        <dbReference type="ARBA" id="ARBA00022989"/>
    </source>
</evidence>
<feature type="transmembrane region" description="Helical" evidence="5">
    <location>
        <begin position="554"/>
        <end position="576"/>
    </location>
</feature>
<feature type="transmembrane region" description="Helical" evidence="5">
    <location>
        <begin position="871"/>
        <end position="892"/>
    </location>
</feature>
<feature type="transmembrane region" description="Helical" evidence="5">
    <location>
        <begin position="992"/>
        <end position="1014"/>
    </location>
</feature>
<keyword evidence="3 5" id="KW-1133">Transmembrane helix</keyword>
<keyword evidence="2 5" id="KW-0812">Transmembrane</keyword>
<feature type="transmembrane region" description="Helical" evidence="5">
    <location>
        <begin position="169"/>
        <end position="191"/>
    </location>
</feature>
<evidence type="ECO:0000313" key="7">
    <source>
        <dbReference type="Proteomes" id="UP000695000"/>
    </source>
</evidence>
<sequence length="1058" mass="118855">MDFDDILAGLQKTGMDRFQISTYFLVCLPLFLSAQNALVYIWTSRSPDYRCFVPQCEKDNHTKFDSEFTRFAIPNKNSDLSAYAPFECRTFKYKGDGQSCTKNDFTTEQVGTDCDKYVFNDEVSLVQEYELYCPKNAHFLSLIGNSHFLGILCGTITFGFLSDRYGRKYTFIASIVFMGIGGCTLACMSTYSGFMIISYIHALGVSGVYPLGFVLAVEMVGPTKRELAGMVLNMFTSFGGGNLGALAWVTRHWIWYQLAIAVPCLLFLPYACLIPESVRWLIAKKKFRQAKEVLYKMAKANGMEVTKEMEDSLKDTGKDEKSPDIWPMMKGTLKSRKLLIRLLIVFFIWFANVFIYYGLAYVSTYVLGGKYLNFIMAFVVEIPSYSLAWFSLKKLGRKISTIASLILCVVFTVISICIPDSLAWLSTTMFLLSKVFITACFGIIYVYNSELFPTLIRGACVSTGSTIGRFGALFAPLAQYLASYTGKSWLPMVVFAAVAGVAAVLTFFLPETVNKKLPQTIEEAESMLELTFSNMDFDDMLGHLQKGSMDTFQITTYILVCLPIILSGANGLVYIWTSGSPTYRCFVPGCDDEKHPQYYAPFVDFTIPAKSENQNMLRECKQYKYKGDGKSCKKEDFTKDIIAKDCDKFVFDREVTIVQEYGLYCEENAFYQTLIGDAHFAGILIGTISFGALSDKIGRKYPFITSIILMGLGGCTLATMSTYWGFFVVSIIHAIGVSGVYPLGFVLAVEMVGPKKRELAGMILNFFCAGGGATLGLVAYLTRHWVWIQLTIGFPCIFFVLYICCIPESVRWLIAKQYYKKAKEIILKMAAVNKMEVTPEIMNGLRETKSNTEVHVDIWPMMKAMLRRKTLIIRLFIIFYLWLANVFIYYGLAIFSTSIISGKYINFAVSFVVEIPSYTLAWWMLKRLGRKISTISTLILCVVFSTATVFVPKNIEWLVACMFMLSKVFITACYGMLYVYNSELFPTLVRGVTVSTGSTIGRIGAMQAPFVIILSRRASWLPMVVFAIVAAIGAGLTFFLPETLNKKLPETIDEAVNL</sequence>
<dbReference type="CDD" id="cd17317">
    <property type="entry name" value="MFS_SLC22"/>
    <property type="match status" value="2"/>
</dbReference>
<name>A0ABM1M064_NICVS</name>
<evidence type="ECO:0000256" key="5">
    <source>
        <dbReference type="SAM" id="Phobius"/>
    </source>
</evidence>
<proteinExistence type="predicted"/>
<feature type="transmembrane region" description="Helical" evidence="5">
    <location>
        <begin position="759"/>
        <end position="781"/>
    </location>
</feature>
<feature type="domain" description="Major facilitator superfamily (MFS) profile" evidence="6">
    <location>
        <begin position="22"/>
        <end position="514"/>
    </location>
</feature>
<feature type="transmembrane region" description="Helical" evidence="5">
    <location>
        <begin position="254"/>
        <end position="278"/>
    </location>
</feature>
<feature type="transmembrane region" description="Helical" evidence="5">
    <location>
        <begin position="904"/>
        <end position="925"/>
    </location>
</feature>
<evidence type="ECO:0000313" key="8">
    <source>
        <dbReference type="RefSeq" id="XP_017767964.1"/>
    </source>
</evidence>
<dbReference type="PROSITE" id="PS50850">
    <property type="entry name" value="MFS"/>
    <property type="match status" value="2"/>
</dbReference>
<evidence type="ECO:0000256" key="1">
    <source>
        <dbReference type="ARBA" id="ARBA00004141"/>
    </source>
</evidence>
<evidence type="ECO:0000259" key="6">
    <source>
        <dbReference type="PROSITE" id="PS50850"/>
    </source>
</evidence>
<dbReference type="Pfam" id="PF00083">
    <property type="entry name" value="Sugar_tr"/>
    <property type="match status" value="2"/>
</dbReference>
<feature type="transmembrane region" description="Helical" evidence="5">
    <location>
        <begin position="229"/>
        <end position="248"/>
    </location>
</feature>
<feature type="transmembrane region" description="Helical" evidence="5">
    <location>
        <begin position="1020"/>
        <end position="1040"/>
    </location>
</feature>
<reference evidence="8" key="1">
    <citation type="submission" date="2025-08" db="UniProtKB">
        <authorList>
            <consortium name="RefSeq"/>
        </authorList>
    </citation>
    <scope>IDENTIFICATION</scope>
    <source>
        <tissue evidence="8">Whole Larva</tissue>
    </source>
</reference>
<dbReference type="RefSeq" id="XP_017767964.1">
    <property type="nucleotide sequence ID" value="XM_017912475.1"/>
</dbReference>
<feature type="transmembrane region" description="Helical" evidence="5">
    <location>
        <begin position="197"/>
        <end position="217"/>
    </location>
</feature>
<evidence type="ECO:0000256" key="2">
    <source>
        <dbReference type="ARBA" id="ARBA00022692"/>
    </source>
</evidence>
<feature type="transmembrane region" description="Helical" evidence="5">
    <location>
        <begin position="20"/>
        <end position="42"/>
    </location>
</feature>